<evidence type="ECO:0000313" key="2">
    <source>
        <dbReference type="Proteomes" id="UP001168528"/>
    </source>
</evidence>
<proteinExistence type="predicted"/>
<dbReference type="EMBL" id="JAUKPO010000017">
    <property type="protein sequence ID" value="MDO1449298.1"/>
    <property type="molecule type" value="Genomic_DNA"/>
</dbReference>
<sequence length="270" mass="29538">MNIFTKHSLQLLFSAGIALGSITLTTSCSKDEQAVTPANTPSCLLTQIGYGNESQLLAYDSKNRVSKVTHEEGYAILEYDNNNRVVKILSYEDTQVEESGVIEYNAKGQWIKMTSSEPGSSATQVSTAEYDSNGNRTKVTTSYGIITYEYAGGNLTKSTTSYTAGSSTYSNTTTYEYYLDRDNKLSAIEELLNTGYGATPSKNMLKKQTYTSSYASDDSAESGEIFTYEFNEKGFPTRSTSTSTGDINGDGIVDANDVDIDETTYSYQCK</sequence>
<evidence type="ECO:0000313" key="1">
    <source>
        <dbReference type="EMBL" id="MDO1449298.1"/>
    </source>
</evidence>
<dbReference type="PROSITE" id="PS51257">
    <property type="entry name" value="PROKAR_LIPOPROTEIN"/>
    <property type="match status" value="1"/>
</dbReference>
<name>A0ABT8RB11_9BACT</name>
<dbReference type="Gene3D" id="2.180.10.10">
    <property type="entry name" value="RHS repeat-associated core"/>
    <property type="match status" value="1"/>
</dbReference>
<comment type="caution">
    <text evidence="1">The sequence shown here is derived from an EMBL/GenBank/DDBJ whole genome shotgun (WGS) entry which is preliminary data.</text>
</comment>
<reference evidence="1" key="1">
    <citation type="submission" date="2023-07" db="EMBL/GenBank/DDBJ databases">
        <title>The genome sequence of Rhodocytophaga aerolata KACC 12507.</title>
        <authorList>
            <person name="Zhang X."/>
        </authorList>
    </citation>
    <scope>NUCLEOTIDE SEQUENCE</scope>
    <source>
        <strain evidence="1">KACC 12507</strain>
    </source>
</reference>
<gene>
    <name evidence="1" type="ORF">Q0590_23680</name>
</gene>
<evidence type="ECO:0008006" key="3">
    <source>
        <dbReference type="Google" id="ProtNLM"/>
    </source>
</evidence>
<accession>A0ABT8RB11</accession>
<organism evidence="1 2">
    <name type="scientific">Rhodocytophaga aerolata</name>
    <dbReference type="NCBI Taxonomy" id="455078"/>
    <lineage>
        <taxon>Bacteria</taxon>
        <taxon>Pseudomonadati</taxon>
        <taxon>Bacteroidota</taxon>
        <taxon>Cytophagia</taxon>
        <taxon>Cytophagales</taxon>
        <taxon>Rhodocytophagaceae</taxon>
        <taxon>Rhodocytophaga</taxon>
    </lineage>
</organism>
<dbReference type="Proteomes" id="UP001168528">
    <property type="component" value="Unassembled WGS sequence"/>
</dbReference>
<dbReference type="RefSeq" id="WP_302040099.1">
    <property type="nucleotide sequence ID" value="NZ_JAUKPO010000017.1"/>
</dbReference>
<protein>
    <recommendedName>
        <fullName evidence="3">RHS repeat protein</fullName>
    </recommendedName>
</protein>
<keyword evidence="2" id="KW-1185">Reference proteome</keyword>